<sequence>MHNNWPVKKEPAEGWPVATGDYEAGDPKNPVAVSSGGGHFSDAAIQEFFAAGAAIVGSCKTENIGLEKQIANIIANPNIRFYILAGPEVPGHVTGGSLLKMHEKGIDKESHKIVDAPGAIPFIENVPPEAVERFRQQVEITEMIGSEDVGAIKAKIAECKSKDPGAFPEDAMIVKVGEEEEEAAELVIPLAMSADPYMGTITDAVESVRYKSQVLARDYKLSMAISKNTILGLAAGLLLALVVAIPFIAYLALTGVI</sequence>
<evidence type="ECO:0000256" key="1">
    <source>
        <dbReference type="ARBA" id="ARBA00022475"/>
    </source>
</evidence>
<comment type="pathway">
    <text evidence="11">One-carbon metabolism; methanogenesis from CO(2); methyl-coenzyme M from 5,10-methylene-5,6,7,8-tetrahydromethanopterin: step 2/2.</text>
</comment>
<keyword evidence="9 11" id="KW-0472">Membrane</keyword>
<dbReference type="GO" id="GO:0005886">
    <property type="term" value="C:plasma membrane"/>
    <property type="evidence" value="ECO:0007669"/>
    <property type="project" value="UniProtKB-SubCell"/>
</dbReference>
<keyword evidence="6 11" id="KW-1278">Translocase</keyword>
<reference evidence="13" key="2">
    <citation type="submission" date="2004-08" db="EMBL/GenBank/DDBJ databases">
        <authorList>
            <person name="Putnam N."/>
            <person name="Detter J.C."/>
            <person name="Richardson P.M."/>
            <person name="Rokhsar D."/>
        </authorList>
    </citation>
    <scope>NUCLEOTIDE SEQUENCE</scope>
</reference>
<keyword evidence="8 11" id="KW-0484">Methanogenesis</keyword>
<comment type="subunit">
    <text evidence="11">The complex is composed of 8 subunits; MtrA, MtrB, MtrC, MtrD, MtrE, MtrF, MtrG and MtrH.</text>
</comment>
<dbReference type="Pfam" id="PF09472">
    <property type="entry name" value="MtrF"/>
    <property type="match status" value="1"/>
</dbReference>
<evidence type="ECO:0000256" key="6">
    <source>
        <dbReference type="ARBA" id="ARBA00022967"/>
    </source>
</evidence>
<name>Q649L5_UNCAG</name>
<evidence type="ECO:0000256" key="11">
    <source>
        <dbReference type="HAMAP-Rule" id="MF_01093"/>
    </source>
</evidence>
<evidence type="ECO:0000256" key="8">
    <source>
        <dbReference type="ARBA" id="ARBA00022994"/>
    </source>
</evidence>
<evidence type="ECO:0000256" key="2">
    <source>
        <dbReference type="ARBA" id="ARBA00022563"/>
    </source>
</evidence>
<keyword evidence="3 11" id="KW-0489">Methyltransferase</keyword>
<feature type="binding site" evidence="11">
    <location>
        <position position="92"/>
    </location>
    <ligand>
        <name>5-hydroxybenzimidazolylcob(I)amide</name>
        <dbReference type="ChEBI" id="CHEBI:60494"/>
        <note>cofactor</note>
    </ligand>
</feature>
<evidence type="ECO:0000256" key="3">
    <source>
        <dbReference type="ARBA" id="ARBA00022603"/>
    </source>
</evidence>
<keyword evidence="2 11" id="KW-0554">One-carbon metabolism</keyword>
<dbReference type="AlphaFoldDB" id="Q649L5"/>
<dbReference type="GO" id="GO:0032259">
    <property type="term" value="P:methylation"/>
    <property type="evidence" value="ECO:0007669"/>
    <property type="project" value="UniProtKB-KW"/>
</dbReference>
<feature type="domain" description="Tetrahydromethanopterin S-methyltransferase F subunit" evidence="12">
    <location>
        <begin position="191"/>
        <end position="247"/>
    </location>
</feature>
<dbReference type="Pfam" id="PF04208">
    <property type="entry name" value="MtrA"/>
    <property type="match status" value="1"/>
</dbReference>
<evidence type="ECO:0000256" key="9">
    <source>
        <dbReference type="ARBA" id="ARBA00023136"/>
    </source>
</evidence>
<comment type="similarity">
    <text evidence="11">Belongs to the MtrA family.</text>
</comment>
<dbReference type="EMBL" id="AY714862">
    <property type="protein sequence ID" value="AAU83912.1"/>
    <property type="molecule type" value="Genomic_DNA"/>
</dbReference>
<keyword evidence="4 11" id="KW-0808">Transferase</keyword>
<comment type="function">
    <text evidence="11">Part of a complex that catalyzes the formation of methyl-coenzyme M and tetrahydromethanopterin from coenzyme M and methyl-tetrahydromethanopterin. This is an energy-conserving, sodium-ion translocating step.</text>
</comment>
<dbReference type="PIRSF" id="PIRSF009452">
    <property type="entry name" value="MtrA_MtxA"/>
    <property type="match status" value="1"/>
</dbReference>
<comment type="subcellular location">
    <subcellularLocation>
        <location evidence="11">Cell membrane</location>
        <topology evidence="11">Single-pass membrane protein</topology>
    </subcellularLocation>
</comment>
<evidence type="ECO:0000313" key="13">
    <source>
        <dbReference type="EMBL" id="AAU83912.1"/>
    </source>
</evidence>
<comment type="catalytic activity">
    <reaction evidence="11">
        <text>5-methyl-5,6,7,8-tetrahydromethanopterin + coenzyme M + 2 Na(+)(in) = 5,6,7,8-tetrahydromethanopterin + methyl-coenzyme M + 2 Na(+)(out)</text>
        <dbReference type="Rhea" id="RHEA:53492"/>
        <dbReference type="ChEBI" id="CHEBI:29101"/>
        <dbReference type="ChEBI" id="CHEBI:58103"/>
        <dbReference type="ChEBI" id="CHEBI:58116"/>
        <dbReference type="ChEBI" id="CHEBI:58286"/>
        <dbReference type="ChEBI" id="CHEBI:58319"/>
        <dbReference type="EC" id="7.2.1.4"/>
    </reaction>
</comment>
<evidence type="ECO:0000256" key="4">
    <source>
        <dbReference type="ARBA" id="ARBA00022679"/>
    </source>
</evidence>
<keyword evidence="1 11" id="KW-1003">Cell membrane</keyword>
<reference evidence="13" key="1">
    <citation type="journal article" date="2004" name="Science">
        <title>Reverse methanogenesis: testing the hypothesis with environmental genomics.</title>
        <authorList>
            <person name="Hallam S.J."/>
            <person name="Putnam N."/>
            <person name="Preston C.M."/>
            <person name="Detter J.C."/>
            <person name="Rokhsar D."/>
            <person name="Richardson P.M."/>
            <person name="DeLong E.F."/>
        </authorList>
    </citation>
    <scope>NUCLEOTIDE SEQUENCE</scope>
</reference>
<evidence type="ECO:0000256" key="10">
    <source>
        <dbReference type="ARBA" id="ARBA00023285"/>
    </source>
</evidence>
<gene>
    <name evidence="11 13" type="primary">mtrA</name>
    <name evidence="13" type="ORF">GZ34H9_30</name>
</gene>
<dbReference type="GO" id="GO:0006730">
    <property type="term" value="P:one-carbon metabolic process"/>
    <property type="evidence" value="ECO:0007669"/>
    <property type="project" value="UniProtKB-UniRule"/>
</dbReference>
<evidence type="ECO:0000256" key="5">
    <source>
        <dbReference type="ARBA" id="ARBA00022692"/>
    </source>
</evidence>
<evidence type="ECO:0000259" key="12">
    <source>
        <dbReference type="Pfam" id="PF09472"/>
    </source>
</evidence>
<keyword evidence="5 11" id="KW-0812">Transmembrane</keyword>
<dbReference type="InterPro" id="IPR005778">
    <property type="entry name" value="MtrA"/>
</dbReference>
<dbReference type="GO" id="GO:0050897">
    <property type="term" value="F:cobalt ion binding"/>
    <property type="evidence" value="ECO:0007669"/>
    <property type="project" value="InterPro"/>
</dbReference>
<dbReference type="GO" id="GO:0019386">
    <property type="term" value="P:methanogenesis, from carbon dioxide"/>
    <property type="evidence" value="ECO:0007669"/>
    <property type="project" value="UniProtKB-UniRule"/>
</dbReference>
<organism evidence="13">
    <name type="scientific">Uncultured archaeon GZfos26G2</name>
    <dbReference type="NCBI Taxonomy" id="3386331"/>
    <lineage>
        <taxon>Archaea</taxon>
        <taxon>Methanobacteriati</taxon>
        <taxon>Methanobacteriota</taxon>
        <taxon>Stenosarchaea group</taxon>
        <taxon>Methanomicrobia</taxon>
        <taxon>Candidatus Methanophagales</taxon>
        <taxon>Candidatus Methanophagaceae</taxon>
        <taxon>Candidatus Methanophaga</taxon>
    </lineage>
</organism>
<dbReference type="NCBIfam" id="NF002126">
    <property type="entry name" value="PRK00964.1-4"/>
    <property type="match status" value="1"/>
</dbReference>
<accession>Q649L5</accession>
<dbReference type="PIRSF" id="PIRSF500207">
    <property type="entry name" value="MtrA"/>
    <property type="match status" value="1"/>
</dbReference>
<dbReference type="InterPro" id="IPR030688">
    <property type="entry name" value="MeTrfase_MtrA/MtxA"/>
</dbReference>
<protein>
    <recommendedName>
        <fullName evidence="11">Tetrahydromethanopterin S-methyltransferase subunit A</fullName>
        <ecNumber evidence="11">7.2.1.4</ecNumber>
    </recommendedName>
    <alternativeName>
        <fullName evidence="11">N5-methyltetrahydromethanopterin--coenzyme M methyltransferase subunit A</fullName>
    </alternativeName>
</protein>
<comment type="cofactor">
    <cofactor evidence="11">
        <name>5-hydroxybenzimidazolylcob(I)amide</name>
        <dbReference type="ChEBI" id="CHEBI:60494"/>
    </cofactor>
    <text evidence="11">Binds 1 5-hydroxybenzimidazolylcobamide group.</text>
</comment>
<dbReference type="EC" id="7.2.1.4" evidence="11"/>
<dbReference type="HAMAP" id="MF_01093">
    <property type="entry name" value="MtrA"/>
    <property type="match status" value="1"/>
</dbReference>
<keyword evidence="10 11" id="KW-0170">Cobalt</keyword>
<dbReference type="InterPro" id="IPR013347">
    <property type="entry name" value="MeTrfase_F_su"/>
</dbReference>
<dbReference type="GO" id="GO:0030269">
    <property type="term" value="F:tetrahydromethanopterin S-methyltransferase activity"/>
    <property type="evidence" value="ECO:0007669"/>
    <property type="project" value="UniProtKB-UniRule"/>
</dbReference>
<dbReference type="NCBIfam" id="TIGR02507">
    <property type="entry name" value="MtrF"/>
    <property type="match status" value="1"/>
</dbReference>
<keyword evidence="7 11" id="KW-1133">Transmembrane helix</keyword>
<proteinExistence type="inferred from homology"/>
<evidence type="ECO:0000256" key="7">
    <source>
        <dbReference type="ARBA" id="ARBA00022989"/>
    </source>
</evidence>
<feature type="transmembrane region" description="Helical" evidence="11">
    <location>
        <begin position="230"/>
        <end position="253"/>
    </location>
</feature>